<dbReference type="InterPro" id="IPR036188">
    <property type="entry name" value="FAD/NAD-bd_sf"/>
</dbReference>
<dbReference type="OMA" id="GVHFTRM"/>
<keyword evidence="2" id="KW-0285">Flavoprotein</keyword>
<evidence type="ECO:0000256" key="4">
    <source>
        <dbReference type="ARBA" id="ARBA00023002"/>
    </source>
</evidence>
<dbReference type="Gramene" id="ESW23508">
    <property type="protein sequence ID" value="ESW23508"/>
    <property type="gene ID" value="PHAVU_004G053400g"/>
</dbReference>
<sequence>MLKQAVQRFEGCISTSRRNGDVHMKWKKHLFGNWVRSMSSKPRSSNNRSTWYSVPKERVECVVIGAGVVGIAVARALALKGREVLVVESAPTFGTGTSSRNSEVIHAGIYYPANSFKAVFCVRGREMLYEYCSKHDIPHKQIGKLIVATRSSEIPKLCDILNCGIQNGVGGLKMVDGVDAMRMEPELQCMKAILSPLTGIVDSHSLMLSLVGEAENHGATFTYNSTVIGGHVEGNDICVHVTETDRLKEWKGTSILHPELLLTSKLVVNSTGLSALALAKRFSGLKSEVVPSSYYARGCYFTLSNTKASPFRHLIYPIPEDGGIGVHVTIDLNGQVKFGPNVEWIDSVDDISSFQNKFDYSVNPNRAEQFYPEIRKYFPNLKDGSLVAGYSGIRPKLSGPSQLPADFVIQGEDIHGVPGLINLFGIESPGLTSSMAIAEFICKRFVG</sequence>
<keyword evidence="4" id="KW-0560">Oxidoreductase</keyword>
<dbReference type="STRING" id="3885.V7C2A5"/>
<dbReference type="SMR" id="V7C2A5"/>
<evidence type="ECO:0000256" key="2">
    <source>
        <dbReference type="ARBA" id="ARBA00022630"/>
    </source>
</evidence>
<keyword evidence="11" id="KW-1185">Reference proteome</keyword>
<gene>
    <name evidence="10" type="ORF">PHAVU_004G053400g</name>
</gene>
<evidence type="ECO:0000313" key="10">
    <source>
        <dbReference type="EMBL" id="ESW23508.1"/>
    </source>
</evidence>
<comment type="similarity">
    <text evidence="6">Belongs to the L2HGDH family.</text>
</comment>
<dbReference type="Pfam" id="PF01266">
    <property type="entry name" value="DAO"/>
    <property type="match status" value="1"/>
</dbReference>
<feature type="domain" description="FAD dependent oxidoreductase" evidence="9">
    <location>
        <begin position="61"/>
        <end position="443"/>
    </location>
</feature>
<dbReference type="PRINTS" id="PR00411">
    <property type="entry name" value="PNDRDTASEI"/>
</dbReference>
<dbReference type="GO" id="GO:0047545">
    <property type="term" value="F:(S)-2-hydroxyglutarate dehydrogenase activity"/>
    <property type="evidence" value="ECO:0007669"/>
    <property type="project" value="UniProtKB-EC"/>
</dbReference>
<dbReference type="PANTHER" id="PTHR43104:SF4">
    <property type="entry name" value="L-2-HYDROXYGLUTARATE DEHYDROGENASE, MITOCHONDRIAL"/>
    <property type="match status" value="1"/>
</dbReference>
<proteinExistence type="inferred from homology"/>
<evidence type="ECO:0000256" key="5">
    <source>
        <dbReference type="ARBA" id="ARBA00036066"/>
    </source>
</evidence>
<dbReference type="OrthoDB" id="498204at2759"/>
<dbReference type="InterPro" id="IPR006076">
    <property type="entry name" value="FAD-dep_OxRdtase"/>
</dbReference>
<evidence type="ECO:0000256" key="7">
    <source>
        <dbReference type="ARBA" id="ARBA00038878"/>
    </source>
</evidence>
<comment type="catalytic activity">
    <reaction evidence="5">
        <text>(S)-2-hydroxyglutarate + A = 2-oxoglutarate + AH2</text>
        <dbReference type="Rhea" id="RHEA:21252"/>
        <dbReference type="ChEBI" id="CHEBI:13193"/>
        <dbReference type="ChEBI" id="CHEBI:16782"/>
        <dbReference type="ChEBI" id="CHEBI:16810"/>
        <dbReference type="ChEBI" id="CHEBI:17499"/>
        <dbReference type="EC" id="1.1.99.2"/>
    </reaction>
</comment>
<evidence type="ECO:0000256" key="1">
    <source>
        <dbReference type="ARBA" id="ARBA00001974"/>
    </source>
</evidence>
<protein>
    <recommendedName>
        <fullName evidence="8">L-2-hydroxyglutarate dehydrogenase, mitochondrial</fullName>
        <ecNumber evidence="7">1.1.99.2</ecNumber>
    </recommendedName>
</protein>
<evidence type="ECO:0000256" key="3">
    <source>
        <dbReference type="ARBA" id="ARBA00022827"/>
    </source>
</evidence>
<name>V7C2A5_PHAVU</name>
<evidence type="ECO:0000259" key="9">
    <source>
        <dbReference type="Pfam" id="PF01266"/>
    </source>
</evidence>
<dbReference type="Gene3D" id="3.50.50.60">
    <property type="entry name" value="FAD/NAD(P)-binding domain"/>
    <property type="match status" value="1"/>
</dbReference>
<evidence type="ECO:0000256" key="8">
    <source>
        <dbReference type="ARBA" id="ARBA00041137"/>
    </source>
</evidence>
<dbReference type="SUPFAM" id="SSF51905">
    <property type="entry name" value="FAD/NAD(P)-binding domain"/>
    <property type="match status" value="1"/>
</dbReference>
<accession>V7C2A5</accession>
<comment type="cofactor">
    <cofactor evidence="1">
        <name>FAD</name>
        <dbReference type="ChEBI" id="CHEBI:57692"/>
    </cofactor>
</comment>
<reference evidence="11" key="1">
    <citation type="journal article" date="2014" name="Nat. Genet.">
        <title>A reference genome for common bean and genome-wide analysis of dual domestications.</title>
        <authorList>
            <person name="Schmutz J."/>
            <person name="McClean P.E."/>
            <person name="Mamidi S."/>
            <person name="Wu G.A."/>
            <person name="Cannon S.B."/>
            <person name="Grimwood J."/>
            <person name="Jenkins J."/>
            <person name="Shu S."/>
            <person name="Song Q."/>
            <person name="Chavarro C."/>
            <person name="Torres-Torres M."/>
            <person name="Geffroy V."/>
            <person name="Moghaddam S.M."/>
            <person name="Gao D."/>
            <person name="Abernathy B."/>
            <person name="Barry K."/>
            <person name="Blair M."/>
            <person name="Brick M.A."/>
            <person name="Chovatia M."/>
            <person name="Gepts P."/>
            <person name="Goodstein D.M."/>
            <person name="Gonzales M."/>
            <person name="Hellsten U."/>
            <person name="Hyten D.L."/>
            <person name="Jia G."/>
            <person name="Kelly J.D."/>
            <person name="Kudrna D."/>
            <person name="Lee R."/>
            <person name="Richard M.M."/>
            <person name="Miklas P.N."/>
            <person name="Osorno J.M."/>
            <person name="Rodrigues J."/>
            <person name="Thareau V."/>
            <person name="Urrea C.A."/>
            <person name="Wang M."/>
            <person name="Yu Y."/>
            <person name="Zhang M."/>
            <person name="Wing R.A."/>
            <person name="Cregan P.B."/>
            <person name="Rokhsar D.S."/>
            <person name="Jackson S.A."/>
        </authorList>
    </citation>
    <scope>NUCLEOTIDE SEQUENCE [LARGE SCALE GENOMIC DNA]</scope>
    <source>
        <strain evidence="11">cv. G19833</strain>
    </source>
</reference>
<dbReference type="PANTHER" id="PTHR43104">
    <property type="entry name" value="L-2-HYDROXYGLUTARATE DEHYDROGENASE, MITOCHONDRIAL"/>
    <property type="match status" value="1"/>
</dbReference>
<dbReference type="AlphaFoldDB" id="V7C2A5"/>
<organism evidence="10 11">
    <name type="scientific">Phaseolus vulgaris</name>
    <name type="common">Kidney bean</name>
    <name type="synonym">French bean</name>
    <dbReference type="NCBI Taxonomy" id="3885"/>
    <lineage>
        <taxon>Eukaryota</taxon>
        <taxon>Viridiplantae</taxon>
        <taxon>Streptophyta</taxon>
        <taxon>Embryophyta</taxon>
        <taxon>Tracheophyta</taxon>
        <taxon>Spermatophyta</taxon>
        <taxon>Magnoliopsida</taxon>
        <taxon>eudicotyledons</taxon>
        <taxon>Gunneridae</taxon>
        <taxon>Pentapetalae</taxon>
        <taxon>rosids</taxon>
        <taxon>fabids</taxon>
        <taxon>Fabales</taxon>
        <taxon>Fabaceae</taxon>
        <taxon>Papilionoideae</taxon>
        <taxon>50 kb inversion clade</taxon>
        <taxon>NPAAA clade</taxon>
        <taxon>indigoferoid/millettioid clade</taxon>
        <taxon>Phaseoleae</taxon>
        <taxon>Phaseolus</taxon>
    </lineage>
</organism>
<evidence type="ECO:0000313" key="11">
    <source>
        <dbReference type="Proteomes" id="UP000000226"/>
    </source>
</evidence>
<dbReference type="EC" id="1.1.99.2" evidence="7"/>
<keyword evidence="3" id="KW-0274">FAD</keyword>
<dbReference type="EMBL" id="CM002291">
    <property type="protein sequence ID" value="ESW23508.1"/>
    <property type="molecule type" value="Genomic_DNA"/>
</dbReference>
<dbReference type="Gene3D" id="3.30.9.10">
    <property type="entry name" value="D-Amino Acid Oxidase, subunit A, domain 2"/>
    <property type="match status" value="1"/>
</dbReference>
<dbReference type="Proteomes" id="UP000000226">
    <property type="component" value="Chromosome 4"/>
</dbReference>
<evidence type="ECO:0000256" key="6">
    <source>
        <dbReference type="ARBA" id="ARBA00037941"/>
    </source>
</evidence>
<dbReference type="eggNOG" id="KOG2665">
    <property type="taxonomic scope" value="Eukaryota"/>
</dbReference>